<feature type="region of interest" description="Disordered" evidence="1">
    <location>
        <begin position="129"/>
        <end position="226"/>
    </location>
</feature>
<keyword evidence="2" id="KW-0812">Transmembrane</keyword>
<evidence type="ECO:0008006" key="6">
    <source>
        <dbReference type="Google" id="ProtNLM"/>
    </source>
</evidence>
<gene>
    <name evidence="4" type="ORF">BN1204_007640</name>
    <name evidence="3" type="ORF">NCLIV_007640</name>
</gene>
<proteinExistence type="predicted"/>
<feature type="transmembrane region" description="Helical" evidence="2">
    <location>
        <begin position="369"/>
        <end position="386"/>
    </location>
</feature>
<dbReference type="AlphaFoldDB" id="F0V965"/>
<keyword evidence="2" id="KW-0472">Membrane</keyword>
<evidence type="ECO:0000313" key="3">
    <source>
        <dbReference type="EMBL" id="CBZ50290.1"/>
    </source>
</evidence>
<keyword evidence="5" id="KW-1185">Reference proteome</keyword>
<dbReference type="GeneID" id="13441316"/>
<feature type="region of interest" description="Disordered" evidence="1">
    <location>
        <begin position="1"/>
        <end position="29"/>
    </location>
</feature>
<evidence type="ECO:0000256" key="2">
    <source>
        <dbReference type="SAM" id="Phobius"/>
    </source>
</evidence>
<name>F0V965_NEOCL</name>
<dbReference type="Proteomes" id="UP000007494">
    <property type="component" value="Chromosome III"/>
</dbReference>
<dbReference type="eggNOG" id="ENOG502QZZ3">
    <property type="taxonomic scope" value="Eukaryota"/>
</dbReference>
<feature type="compositionally biased region" description="Low complexity" evidence="1">
    <location>
        <begin position="289"/>
        <end position="300"/>
    </location>
</feature>
<evidence type="ECO:0000256" key="1">
    <source>
        <dbReference type="SAM" id="MobiDB-lite"/>
    </source>
</evidence>
<sequence length="512" mass="55417">MSFPVTPSAGRQPPRLSISTSVSPDSSRRRTCHNFCLSLCDWVTTEVCCPPFDKNFERRLARQANLMTIFGVAALLVNLYPGVLMLFVRHQSPHVYPAHTTEDLPHEAPSHFNPFKQAASLLDRSPGDSPLDISSWTHSPTHLRSTDAGGHSRSPTASLPSRDAENIRASPAIGSSRFTAETKSGERLNQRLPFASKKELGAGAGNAHSSAFRRQSPPGKFLPAGSAGMFRQQASGLGTPSSSSFSFDDSRLRYRADSPLPPVNSSSFVSDSQSRGVPGSGAEPRAEAPPSSFLSESSTSPPHIIVPRLTEDLHSFSKGLIWVLAFVGISALIPLQLSLLLCTVPLAEIRVPRRRNDCMCSIISVNNRLIVYNCLCSPVLAVFSAINFDSYYTADVSHLSVATRLLAYTAVALAVTVHLPLALHVYNFTRFFEGATAYYQLHESLSAVPPGSPFGPVLTPPRKVGRTGDDGDAVLSRQRILERLVSHGEACSSFRRDEHASDGEEESSPLLA</sequence>
<feature type="region of interest" description="Disordered" evidence="1">
    <location>
        <begin position="256"/>
        <end position="300"/>
    </location>
</feature>
<reference evidence="5" key="3">
    <citation type="journal article" date="2012" name="PLoS Pathog.">
        <title>Comparative genomics of the apicomplexan parasites Toxoplasma gondii and Neospora caninum: Coccidia differing in host range and transmission strategy.</title>
        <authorList>
            <person name="Reid A.J."/>
            <person name="Vermont S.J."/>
            <person name="Cotton J.A."/>
            <person name="Harris D."/>
            <person name="Hill-Cawthorne G.A."/>
            <person name="Konen-Waisman S."/>
            <person name="Latham S.M."/>
            <person name="Mourier T."/>
            <person name="Norton R."/>
            <person name="Quail M.A."/>
            <person name="Sanders M."/>
            <person name="Shanmugam D."/>
            <person name="Sohal A."/>
            <person name="Wasmuth J.D."/>
            <person name="Brunk B."/>
            <person name="Grigg M.E."/>
            <person name="Howard J.C."/>
            <person name="Parkinson J."/>
            <person name="Roos D.S."/>
            <person name="Trees A.J."/>
            <person name="Berriman M."/>
            <person name="Pain A."/>
            <person name="Wastling J.M."/>
        </authorList>
    </citation>
    <scope>NUCLEOTIDE SEQUENCE [LARGE SCALE GENOMIC DNA]</scope>
    <source>
        <strain evidence="5">Liverpool</strain>
    </source>
</reference>
<dbReference type="RefSeq" id="XP_003880324.1">
    <property type="nucleotide sequence ID" value="XM_003880275.1"/>
</dbReference>
<evidence type="ECO:0000313" key="5">
    <source>
        <dbReference type="Proteomes" id="UP000007494"/>
    </source>
</evidence>
<keyword evidence="2" id="KW-1133">Transmembrane helix</keyword>
<reference evidence="3" key="2">
    <citation type="submission" date="2011-03" db="EMBL/GenBank/DDBJ databases">
        <title>Comparative genomics and transcriptomics of Neospora caninum and Toxoplasma gondii.</title>
        <authorList>
            <person name="Reid A.J."/>
            <person name="Sohal A."/>
            <person name="Harris D."/>
            <person name="Quail M."/>
            <person name="Sanders M."/>
            <person name="Berriman M."/>
            <person name="Wastling J.M."/>
            <person name="Pain A."/>
        </authorList>
    </citation>
    <scope>NUCLEOTIDE SEQUENCE</scope>
    <source>
        <strain evidence="3">Liverpool</strain>
    </source>
</reference>
<evidence type="ECO:0000313" key="4">
    <source>
        <dbReference type="EMBL" id="CEL64895.1"/>
    </source>
</evidence>
<dbReference type="EMBL" id="LN714477">
    <property type="protein sequence ID" value="CEL64895.1"/>
    <property type="molecule type" value="Genomic_DNA"/>
</dbReference>
<dbReference type="VEuPathDB" id="ToxoDB:NCLIV_007640"/>
<dbReference type="EMBL" id="FR823383">
    <property type="protein sequence ID" value="CBZ50290.1"/>
    <property type="molecule type" value="Genomic_DNA"/>
</dbReference>
<feature type="compositionally biased region" description="Polar residues" evidence="1">
    <location>
        <begin position="132"/>
        <end position="143"/>
    </location>
</feature>
<reference evidence="3" key="1">
    <citation type="submission" date="2011-02" db="EMBL/GenBank/DDBJ databases">
        <authorList>
            <person name="Aslett M."/>
        </authorList>
    </citation>
    <scope>NUCLEOTIDE SEQUENCE</scope>
    <source>
        <strain evidence="3">Liverpool</strain>
    </source>
</reference>
<dbReference type="OrthoDB" id="330463at2759"/>
<feature type="transmembrane region" description="Helical" evidence="2">
    <location>
        <begin position="406"/>
        <end position="426"/>
    </location>
</feature>
<organism evidence="3 5">
    <name type="scientific">Neospora caninum (strain Liverpool)</name>
    <dbReference type="NCBI Taxonomy" id="572307"/>
    <lineage>
        <taxon>Eukaryota</taxon>
        <taxon>Sar</taxon>
        <taxon>Alveolata</taxon>
        <taxon>Apicomplexa</taxon>
        <taxon>Conoidasida</taxon>
        <taxon>Coccidia</taxon>
        <taxon>Eucoccidiorida</taxon>
        <taxon>Eimeriorina</taxon>
        <taxon>Sarcocystidae</taxon>
        <taxon>Neospora</taxon>
    </lineage>
</organism>
<feature type="transmembrane region" description="Helical" evidence="2">
    <location>
        <begin position="64"/>
        <end position="88"/>
    </location>
</feature>
<feature type="transmembrane region" description="Helical" evidence="2">
    <location>
        <begin position="320"/>
        <end position="348"/>
    </location>
</feature>
<reference evidence="4" key="4">
    <citation type="journal article" date="2015" name="PLoS ONE">
        <title>Comprehensive Evaluation of Toxoplasma gondii VEG and Neospora caninum LIV Genomes with Tachyzoite Stage Transcriptome and Proteome Defines Novel Transcript Features.</title>
        <authorList>
            <person name="Ramaprasad A."/>
            <person name="Mourier T."/>
            <person name="Naeem R."/>
            <person name="Malas T.B."/>
            <person name="Moussa E."/>
            <person name="Panigrahi A."/>
            <person name="Vermont S.J."/>
            <person name="Otto T.D."/>
            <person name="Wastling J."/>
            <person name="Pain A."/>
        </authorList>
    </citation>
    <scope>NUCLEOTIDE SEQUENCE</scope>
    <source>
        <strain evidence="4">Liverpool</strain>
    </source>
</reference>
<protein>
    <recommendedName>
        <fullName evidence="6">Transmembrane protein</fullName>
    </recommendedName>
</protein>
<feature type="compositionally biased region" description="Low complexity" evidence="1">
    <location>
        <begin position="265"/>
        <end position="274"/>
    </location>
</feature>
<accession>F0V965</accession>
<dbReference type="OMA" id="PRRRNDC"/>
<dbReference type="InParanoid" id="F0V965"/>